<reference evidence="10 11" key="1">
    <citation type="journal article" date="2021" name="Cell">
        <title>Tracing the genetic footprints of vertebrate landing in non-teleost ray-finned fishes.</title>
        <authorList>
            <person name="Bi X."/>
            <person name="Wang K."/>
            <person name="Yang L."/>
            <person name="Pan H."/>
            <person name="Jiang H."/>
            <person name="Wei Q."/>
            <person name="Fang M."/>
            <person name="Yu H."/>
            <person name="Zhu C."/>
            <person name="Cai Y."/>
            <person name="He Y."/>
            <person name="Gan X."/>
            <person name="Zeng H."/>
            <person name="Yu D."/>
            <person name="Zhu Y."/>
            <person name="Jiang H."/>
            <person name="Qiu Q."/>
            <person name="Yang H."/>
            <person name="Zhang Y.E."/>
            <person name="Wang W."/>
            <person name="Zhu M."/>
            <person name="He S."/>
            <person name="Zhang G."/>
        </authorList>
    </citation>
    <scope>NUCLEOTIDE SEQUENCE [LARGE SCALE GENOMIC DNA]</scope>
    <source>
        <strain evidence="10">Bchr_013</strain>
    </source>
</reference>
<feature type="compositionally biased region" description="Basic and acidic residues" evidence="9">
    <location>
        <begin position="478"/>
        <end position="487"/>
    </location>
</feature>
<gene>
    <name evidence="10" type="primary">Lmod1</name>
    <name evidence="10" type="ORF">GTO96_0015733</name>
</gene>
<dbReference type="PANTHER" id="PTHR10901:SF5">
    <property type="entry name" value="LEIOMODIN-1"/>
    <property type="match status" value="1"/>
</dbReference>
<dbReference type="AlphaFoldDB" id="A0A8X7XHJ5"/>
<dbReference type="Pfam" id="PF03250">
    <property type="entry name" value="Tropomodulin"/>
    <property type="match status" value="1"/>
</dbReference>
<comment type="function">
    <text evidence="7">Required for proper contractility of visceral smooth muscle cells. Mediates nucleation of actin filaments.</text>
</comment>
<sequence>MCASRLDATRPRMSRCRRQVSEDPDIDNLLANLSPEEMQELENELDEREPDPNIPVGLRQRNQTEKQPTKCYNRGAMLDYCERETKKMIQRELSVEECPQSKGKQSKKSDADNQKASETKKENLKEDHPKPTGRSRDERLKRSNSKGKEDQNISVRESQRAKREPEKCKEKEIQNYSKKEDRPRSSRQNQDDKLSRSNSKEIKSEKVADRLPDKPKGNETKNDSKGKVAQKSTERSQDERLRWSNSKEIKSSQKEEPPSRNTGTRQSVQTSPNKNDEQVAGTEKHSSDMQANNVANAKPSVSMSENAAEAKGKEEEEEAAPSIFDEPLEKVRANDPEMTELNVNNSDVINNDTLIRFAEALRDNTHVKIFALANTRADDHVAIAIAATLRTNKTLVSVNLDSNHLTAKGIIALVRVLQDNSTLTELRFHNQRHICGGKTEMEMAKILKENFTLLKLGYHFELAGPRMTMTNILSRNMDKQRQKRLQEQKQAQGDCDKKGTLEVPKQGGFAKGSPRPSPQSSPRSSPWSSPKVSPKKMGGAAGVGSPPPPPPPPPVPPLNGEALRNSLTPASERKLEERASLPAQEKNQRDQLLASIRTSNIKHLKKEYFRAMDEAWLLQSSHNSSWRHPRYPTGLRNRTPSPRMHCKILGHCYNPGALPPSIFGETVS</sequence>
<keyword evidence="11" id="KW-1185">Reference proteome</keyword>
<dbReference type="SUPFAM" id="SSF52047">
    <property type="entry name" value="RNI-like"/>
    <property type="match status" value="1"/>
</dbReference>
<dbReference type="GO" id="GO:0051694">
    <property type="term" value="P:pointed-end actin filament capping"/>
    <property type="evidence" value="ECO:0007669"/>
    <property type="project" value="InterPro"/>
</dbReference>
<keyword evidence="3" id="KW-0963">Cytoplasm</keyword>
<organism evidence="10 11">
    <name type="scientific">Polypterus senegalus</name>
    <name type="common">Senegal bichir</name>
    <dbReference type="NCBI Taxonomy" id="55291"/>
    <lineage>
        <taxon>Eukaryota</taxon>
        <taxon>Metazoa</taxon>
        <taxon>Chordata</taxon>
        <taxon>Craniata</taxon>
        <taxon>Vertebrata</taxon>
        <taxon>Euteleostomi</taxon>
        <taxon>Actinopterygii</taxon>
        <taxon>Polypteriformes</taxon>
        <taxon>Polypteridae</taxon>
        <taxon>Polypterus</taxon>
    </lineage>
</organism>
<evidence type="ECO:0000256" key="3">
    <source>
        <dbReference type="ARBA" id="ARBA00022490"/>
    </source>
</evidence>
<feature type="compositionally biased region" description="Polar residues" evidence="9">
    <location>
        <begin position="288"/>
        <end position="304"/>
    </location>
</feature>
<feature type="compositionally biased region" description="Pro residues" evidence="9">
    <location>
        <begin position="545"/>
        <end position="557"/>
    </location>
</feature>
<evidence type="ECO:0000256" key="7">
    <source>
        <dbReference type="ARBA" id="ARBA00055149"/>
    </source>
</evidence>
<dbReference type="Proteomes" id="UP000886611">
    <property type="component" value="Unassembled WGS sequence"/>
</dbReference>
<feature type="region of interest" description="Disordered" evidence="9">
    <location>
        <begin position="91"/>
        <end position="320"/>
    </location>
</feature>
<feature type="compositionally biased region" description="Low complexity" evidence="9">
    <location>
        <begin position="518"/>
        <end position="536"/>
    </location>
</feature>
<protein>
    <recommendedName>
        <fullName evidence="8">Leiomodin-1</fullName>
    </recommendedName>
</protein>
<proteinExistence type="predicted"/>
<dbReference type="EMBL" id="JAATIS010000485">
    <property type="protein sequence ID" value="KAG2467794.1"/>
    <property type="molecule type" value="Genomic_DNA"/>
</dbReference>
<dbReference type="GO" id="GO:0030239">
    <property type="term" value="P:myofibril assembly"/>
    <property type="evidence" value="ECO:0007669"/>
    <property type="project" value="TreeGrafter"/>
</dbReference>
<name>A0A8X7XHJ5_POLSE</name>
<feature type="non-terminal residue" evidence="10">
    <location>
        <position position="668"/>
    </location>
</feature>
<evidence type="ECO:0000256" key="6">
    <source>
        <dbReference type="ARBA" id="ARBA00023212"/>
    </source>
</evidence>
<dbReference type="InterPro" id="IPR032675">
    <property type="entry name" value="LRR_dom_sf"/>
</dbReference>
<dbReference type="FunFam" id="3.80.10.10:FF:000083">
    <property type="entry name" value="Leiomodin 1"/>
    <property type="match status" value="1"/>
</dbReference>
<evidence type="ECO:0000256" key="5">
    <source>
        <dbReference type="ARBA" id="ARBA00022737"/>
    </source>
</evidence>
<feature type="compositionally biased region" description="Basic and acidic residues" evidence="9">
    <location>
        <begin position="107"/>
        <end position="258"/>
    </location>
</feature>
<feature type="region of interest" description="Disordered" evidence="9">
    <location>
        <begin position="1"/>
        <end position="71"/>
    </location>
</feature>
<keyword evidence="4" id="KW-0597">Phosphoprotein</keyword>
<comment type="caution">
    <text evidence="10">The sequence shown here is derived from an EMBL/GenBank/DDBJ whole genome shotgun (WGS) entry which is preliminary data.</text>
</comment>
<dbReference type="Gene3D" id="3.80.10.10">
    <property type="entry name" value="Ribonuclease Inhibitor"/>
    <property type="match status" value="1"/>
</dbReference>
<dbReference type="PANTHER" id="PTHR10901">
    <property type="entry name" value="TROPOMODULIN"/>
    <property type="match status" value="1"/>
</dbReference>
<accession>A0A8X7XHJ5</accession>
<feature type="compositionally biased region" description="Acidic residues" evidence="9">
    <location>
        <begin position="37"/>
        <end position="49"/>
    </location>
</feature>
<feature type="compositionally biased region" description="Polar residues" evidence="9">
    <location>
        <begin position="259"/>
        <end position="273"/>
    </location>
</feature>
<comment type="subcellular location">
    <subcellularLocation>
        <location evidence="2">Cytoplasm</location>
        <location evidence="2">Cytoskeleton</location>
    </subcellularLocation>
    <subcellularLocation>
        <location evidence="1">Cytoplasm</location>
        <location evidence="1">Myofibril</location>
        <location evidence="1">Sarcomere</location>
    </subcellularLocation>
</comment>
<evidence type="ECO:0000256" key="4">
    <source>
        <dbReference type="ARBA" id="ARBA00022553"/>
    </source>
</evidence>
<feature type="non-terminal residue" evidence="10">
    <location>
        <position position="1"/>
    </location>
</feature>
<dbReference type="InterPro" id="IPR004934">
    <property type="entry name" value="TMOD"/>
</dbReference>
<dbReference type="GO" id="GO:0005865">
    <property type="term" value="C:striated muscle thin filament"/>
    <property type="evidence" value="ECO:0007669"/>
    <property type="project" value="TreeGrafter"/>
</dbReference>
<evidence type="ECO:0000256" key="9">
    <source>
        <dbReference type="SAM" id="MobiDB-lite"/>
    </source>
</evidence>
<evidence type="ECO:0000313" key="10">
    <source>
        <dbReference type="EMBL" id="KAG2467794.1"/>
    </source>
</evidence>
<dbReference type="GO" id="GO:0005523">
    <property type="term" value="F:tropomyosin binding"/>
    <property type="evidence" value="ECO:0007669"/>
    <property type="project" value="InterPro"/>
</dbReference>
<feature type="compositionally biased region" description="Basic and acidic residues" evidence="9">
    <location>
        <begin position="274"/>
        <end position="287"/>
    </location>
</feature>
<dbReference type="GO" id="GO:0007015">
    <property type="term" value="P:actin filament organization"/>
    <property type="evidence" value="ECO:0007669"/>
    <property type="project" value="TreeGrafter"/>
</dbReference>
<keyword evidence="5" id="KW-0677">Repeat</keyword>
<feature type="region of interest" description="Disordered" evidence="9">
    <location>
        <begin position="478"/>
        <end position="563"/>
    </location>
</feature>
<evidence type="ECO:0000256" key="8">
    <source>
        <dbReference type="ARBA" id="ARBA00070932"/>
    </source>
</evidence>
<evidence type="ECO:0000256" key="1">
    <source>
        <dbReference type="ARBA" id="ARBA00004204"/>
    </source>
</evidence>
<evidence type="ECO:0000313" key="11">
    <source>
        <dbReference type="Proteomes" id="UP000886611"/>
    </source>
</evidence>
<dbReference type="GO" id="GO:0006936">
    <property type="term" value="P:muscle contraction"/>
    <property type="evidence" value="ECO:0007669"/>
    <property type="project" value="TreeGrafter"/>
</dbReference>
<evidence type="ECO:0000256" key="2">
    <source>
        <dbReference type="ARBA" id="ARBA00004245"/>
    </source>
</evidence>
<keyword evidence="6" id="KW-0206">Cytoskeleton</keyword>